<organism evidence="2 3">
    <name type="scientific">Seminavis robusta</name>
    <dbReference type="NCBI Taxonomy" id="568900"/>
    <lineage>
        <taxon>Eukaryota</taxon>
        <taxon>Sar</taxon>
        <taxon>Stramenopiles</taxon>
        <taxon>Ochrophyta</taxon>
        <taxon>Bacillariophyta</taxon>
        <taxon>Bacillariophyceae</taxon>
        <taxon>Bacillariophycidae</taxon>
        <taxon>Naviculales</taxon>
        <taxon>Naviculaceae</taxon>
        <taxon>Seminavis</taxon>
    </lineage>
</organism>
<evidence type="ECO:0000313" key="3">
    <source>
        <dbReference type="Proteomes" id="UP001153069"/>
    </source>
</evidence>
<keyword evidence="3" id="KW-1185">Reference proteome</keyword>
<protein>
    <submittedName>
        <fullName evidence="2">P4Hc</fullName>
    </submittedName>
</protein>
<dbReference type="AlphaFoldDB" id="A0A9N8HIF8"/>
<accession>A0A9N8HIF8</accession>
<dbReference type="SUPFAM" id="SSF48452">
    <property type="entry name" value="TPR-like"/>
    <property type="match status" value="1"/>
</dbReference>
<dbReference type="EMBL" id="CAICTM010000497">
    <property type="protein sequence ID" value="CAB9511693.1"/>
    <property type="molecule type" value="Genomic_DNA"/>
</dbReference>
<dbReference type="Proteomes" id="UP001153069">
    <property type="component" value="Unassembled WGS sequence"/>
</dbReference>
<sequence length="541" mass="60316">MRMVWTSSSELILLLVSSVLLRGQRLCHGWTVPLRTYRYKPLGRYGVPTPQARHPPKSDDWEDAGCDSEILERVESLNADDVRTARESSLVFEDSGGKSGILEEDDDGELPPFEWVDNHVAIRTLEPVLLREETNSIQRAAETLWESQDGSSSRFSYQYATNSEAHVSDFPSDSDATLAINRALLTKIYPLIRRAFPTISPPKDVPLFVYDALVIRYNATKSGDSNQTPRAGQPLHRDLGLVSVNVMLNDATDFEGGGTFFENQLKNHLNQGAADAFNTSSNLLQHKPQPIKPPGVGHCLLHESAERHAGAATVAGIRDILVLFVTAPSSPKIVNARIKQCREFCEQLHQDNEIQALECRIRHHNMALRLVPNDGEAYQYLGTAWMEFAALAKANNDGMHHQHHYLQQAIDCLQRAAVLTPCDSRVYNNLGIALGQQVEPLKEASFAIQTSKEAYRRGHTLLLALAQAGCDVVDETDTLSRNYGLMLANQDRFTEACEVLKDTAARYLEAEKKDGKAPPRGIVEAYQLWKFCQSRSFHVAS</sequence>
<dbReference type="Gene3D" id="1.25.40.10">
    <property type="entry name" value="Tetratricopeptide repeat domain"/>
    <property type="match status" value="1"/>
</dbReference>
<dbReference type="InterPro" id="IPR011990">
    <property type="entry name" value="TPR-like_helical_dom_sf"/>
</dbReference>
<reference evidence="2" key="1">
    <citation type="submission" date="2020-06" db="EMBL/GenBank/DDBJ databases">
        <authorList>
            <consortium name="Plant Systems Biology data submission"/>
        </authorList>
    </citation>
    <scope>NUCLEOTIDE SEQUENCE</scope>
    <source>
        <strain evidence="2">D6</strain>
    </source>
</reference>
<dbReference type="OrthoDB" id="69177at2759"/>
<name>A0A9N8HIF8_9STRA</name>
<gene>
    <name evidence="2" type="ORF">SEMRO_498_G154880.1</name>
</gene>
<dbReference type="Gene3D" id="2.60.120.620">
    <property type="entry name" value="q2cbj1_9rhob like domain"/>
    <property type="match status" value="1"/>
</dbReference>
<proteinExistence type="predicted"/>
<keyword evidence="1" id="KW-0732">Signal</keyword>
<evidence type="ECO:0000313" key="2">
    <source>
        <dbReference type="EMBL" id="CAB9511693.1"/>
    </source>
</evidence>
<feature type="chain" id="PRO_5040345573" evidence="1">
    <location>
        <begin position="30"/>
        <end position="541"/>
    </location>
</feature>
<evidence type="ECO:0000256" key="1">
    <source>
        <dbReference type="SAM" id="SignalP"/>
    </source>
</evidence>
<comment type="caution">
    <text evidence="2">The sequence shown here is derived from an EMBL/GenBank/DDBJ whole genome shotgun (WGS) entry which is preliminary data.</text>
</comment>
<feature type="signal peptide" evidence="1">
    <location>
        <begin position="1"/>
        <end position="29"/>
    </location>
</feature>